<name>A0AAD6S5A8_9AGAR</name>
<reference evidence="1" key="1">
    <citation type="submission" date="2023-03" db="EMBL/GenBank/DDBJ databases">
        <title>Massive genome expansion in bonnet fungi (Mycena s.s.) driven by repeated elements and novel gene families across ecological guilds.</title>
        <authorList>
            <consortium name="Lawrence Berkeley National Laboratory"/>
            <person name="Harder C.B."/>
            <person name="Miyauchi S."/>
            <person name="Viragh M."/>
            <person name="Kuo A."/>
            <person name="Thoen E."/>
            <person name="Andreopoulos B."/>
            <person name="Lu D."/>
            <person name="Skrede I."/>
            <person name="Drula E."/>
            <person name="Henrissat B."/>
            <person name="Morin E."/>
            <person name="Kohler A."/>
            <person name="Barry K."/>
            <person name="LaButti K."/>
            <person name="Morin E."/>
            <person name="Salamov A."/>
            <person name="Lipzen A."/>
            <person name="Mereny Z."/>
            <person name="Hegedus B."/>
            <person name="Baldrian P."/>
            <person name="Stursova M."/>
            <person name="Weitz H."/>
            <person name="Taylor A."/>
            <person name="Grigoriev I.V."/>
            <person name="Nagy L.G."/>
            <person name="Martin F."/>
            <person name="Kauserud H."/>
        </authorList>
    </citation>
    <scope>NUCLEOTIDE SEQUENCE</scope>
    <source>
        <strain evidence="1">CBHHK200</strain>
    </source>
</reference>
<evidence type="ECO:0000313" key="2">
    <source>
        <dbReference type="Proteomes" id="UP001218188"/>
    </source>
</evidence>
<dbReference type="AlphaFoldDB" id="A0AAD6S5A8"/>
<accession>A0AAD6S5A8</accession>
<evidence type="ECO:0000313" key="1">
    <source>
        <dbReference type="EMBL" id="KAJ7020718.1"/>
    </source>
</evidence>
<keyword evidence="2" id="KW-1185">Reference proteome</keyword>
<protein>
    <submittedName>
        <fullName evidence="1">Uncharacterized protein</fullName>
    </submittedName>
</protein>
<gene>
    <name evidence="1" type="ORF">C8F04DRAFT_1403401</name>
</gene>
<sequence length="356" mass="39990">MHRALGILELVEMVCYNLGPHGDRADGTLAALALTRRSLRDPALDALWNTQDSLIPILSCMPEGVFNLRPHLCSSEEPLRIVRPLAPTDWERLSVYSHRVKTLSAEFESELEEVYPILNLCLSPIALFPNLQTLSWYSESEEEFLCIRIFLTSTLSRLAFTYEPSTTSCSLFSTLGRTCPHLTDLEITLLDDENRSVLNCKATSRFLCSLTRIESVKVPMLEWAALKQIGQFPTLNSLTMFILPDVSPSVPPPSAYIFAGPRNLHLECVYLSEIFHLLQMGSHIHLESLIVEFNMEYSAEEGTRLYTALTVSCSPRSLTHLHLRLGGCSIKNSAEYAITDDMIRIYSASQNSRACN</sequence>
<proteinExistence type="predicted"/>
<organism evidence="1 2">
    <name type="scientific">Mycena alexandri</name>
    <dbReference type="NCBI Taxonomy" id="1745969"/>
    <lineage>
        <taxon>Eukaryota</taxon>
        <taxon>Fungi</taxon>
        <taxon>Dikarya</taxon>
        <taxon>Basidiomycota</taxon>
        <taxon>Agaricomycotina</taxon>
        <taxon>Agaricomycetes</taxon>
        <taxon>Agaricomycetidae</taxon>
        <taxon>Agaricales</taxon>
        <taxon>Marasmiineae</taxon>
        <taxon>Mycenaceae</taxon>
        <taxon>Mycena</taxon>
    </lineage>
</organism>
<dbReference type="Proteomes" id="UP001218188">
    <property type="component" value="Unassembled WGS sequence"/>
</dbReference>
<dbReference type="EMBL" id="JARJCM010000253">
    <property type="protein sequence ID" value="KAJ7020718.1"/>
    <property type="molecule type" value="Genomic_DNA"/>
</dbReference>
<comment type="caution">
    <text evidence="1">The sequence shown here is derived from an EMBL/GenBank/DDBJ whole genome shotgun (WGS) entry which is preliminary data.</text>
</comment>